<feature type="compositionally biased region" description="Basic and acidic residues" evidence="9">
    <location>
        <begin position="99"/>
        <end position="111"/>
    </location>
</feature>
<feature type="region of interest" description="Disordered" evidence="9">
    <location>
        <begin position="381"/>
        <end position="425"/>
    </location>
</feature>
<comment type="pathway">
    <text evidence="3">tRNA modification; 5-methoxycarbonylmethyl-2-thiouridine-tRNA biosynthesis.</text>
</comment>
<dbReference type="Gene3D" id="3.40.50.300">
    <property type="entry name" value="P-loop containing nucleotide triphosphate hydrolases"/>
    <property type="match status" value="1"/>
</dbReference>
<evidence type="ECO:0000256" key="1">
    <source>
        <dbReference type="ARBA" id="ARBA00004123"/>
    </source>
</evidence>
<keyword evidence="7" id="KW-0819">tRNA processing</keyword>
<evidence type="ECO:0000256" key="4">
    <source>
        <dbReference type="ARBA" id="ARBA00007573"/>
    </source>
</evidence>
<name>A0A1R1PUT7_ZANCU</name>
<keyword evidence="8" id="KW-0539">Nucleus</keyword>
<comment type="similarity">
    <text evidence="4">Belongs to the ELP4 family.</text>
</comment>
<evidence type="ECO:0000256" key="3">
    <source>
        <dbReference type="ARBA" id="ARBA00005043"/>
    </source>
</evidence>
<accession>A0A1R1PUT7</accession>
<evidence type="ECO:0000256" key="7">
    <source>
        <dbReference type="ARBA" id="ARBA00022694"/>
    </source>
</evidence>
<keyword evidence="6" id="KW-0963">Cytoplasm</keyword>
<dbReference type="GO" id="GO:0002098">
    <property type="term" value="P:tRNA wobble uridine modification"/>
    <property type="evidence" value="ECO:0007669"/>
    <property type="project" value="InterPro"/>
</dbReference>
<dbReference type="AlphaFoldDB" id="A0A1R1PUT7"/>
<feature type="region of interest" description="Disordered" evidence="9">
    <location>
        <begin position="97"/>
        <end position="124"/>
    </location>
</feature>
<dbReference type="OrthoDB" id="289162at2759"/>
<dbReference type="PANTHER" id="PTHR12896:SF1">
    <property type="entry name" value="ELONGATOR COMPLEX PROTEIN 4"/>
    <property type="match status" value="1"/>
</dbReference>
<comment type="caution">
    <text evidence="10">The sequence shown here is derived from an EMBL/GenBank/DDBJ whole genome shotgun (WGS) entry which is preliminary data.</text>
</comment>
<evidence type="ECO:0000256" key="6">
    <source>
        <dbReference type="ARBA" id="ARBA00022490"/>
    </source>
</evidence>
<dbReference type="GO" id="GO:0033588">
    <property type="term" value="C:elongator holoenzyme complex"/>
    <property type="evidence" value="ECO:0007669"/>
    <property type="project" value="InterPro"/>
</dbReference>
<evidence type="ECO:0000256" key="9">
    <source>
        <dbReference type="SAM" id="MobiDB-lite"/>
    </source>
</evidence>
<dbReference type="Pfam" id="PF05625">
    <property type="entry name" value="PAXNEB"/>
    <property type="match status" value="1"/>
</dbReference>
<keyword evidence="11" id="KW-1185">Reference proteome</keyword>
<sequence>MSFRKAKGNEDNKPIPGTRYQTQSQLNITSTGCLSFDEVMGGGIPVGAMILVEEDRLTDYSKTLQSLFESQGVSHGQELLVIKPGLNSKIELSLPESVSEEKKKRVEKPKPENNQPRQDYSDRRATGDSMKIAWRYNSLQKIRGPGLLAELKEDPDNKYCNSFDITKTIGKDGLDAAKIDTIDVFKLSIEAEKDGQSVYGAIYGKIASFIERQQEQNAIVRISIHSIGSLFWGQDNGDKELLVFLHSLRGLLRKSNRAVCMLSLPVSLYKDTGSEQRQTIVRRIEHQCDAVVELESFEGAECGELAILKTQKTRNVISNQSNEYHGFFHIHKNFSLNSMFPIADKTSLLKSEGSGGSENNLAFKLKKKKFSIETYHLPIEGGTSERRVPDSASSGSNSSATGVPNRLTTKLSQRQSNLSQSVTDF</sequence>
<dbReference type="GO" id="GO:0008023">
    <property type="term" value="C:transcription elongation factor complex"/>
    <property type="evidence" value="ECO:0007669"/>
    <property type="project" value="TreeGrafter"/>
</dbReference>
<organism evidence="10 11">
    <name type="scientific">Zancudomyces culisetae</name>
    <name type="common">Gut fungus</name>
    <name type="synonym">Smittium culisetae</name>
    <dbReference type="NCBI Taxonomy" id="1213189"/>
    <lineage>
        <taxon>Eukaryota</taxon>
        <taxon>Fungi</taxon>
        <taxon>Fungi incertae sedis</taxon>
        <taxon>Zoopagomycota</taxon>
        <taxon>Kickxellomycotina</taxon>
        <taxon>Harpellomycetes</taxon>
        <taxon>Harpellales</taxon>
        <taxon>Legeriomycetaceae</taxon>
        <taxon>Zancudomyces</taxon>
    </lineage>
</organism>
<dbReference type="PANTHER" id="PTHR12896">
    <property type="entry name" value="PAX6 NEIGHBOR PROTEIN PAXNEB"/>
    <property type="match status" value="1"/>
</dbReference>
<dbReference type="CDD" id="cd19494">
    <property type="entry name" value="Elp4"/>
    <property type="match status" value="1"/>
</dbReference>
<proteinExistence type="inferred from homology"/>
<feature type="compositionally biased region" description="Low complexity" evidence="9">
    <location>
        <begin position="391"/>
        <end position="400"/>
    </location>
</feature>
<dbReference type="InterPro" id="IPR008728">
    <property type="entry name" value="Elongator_complex_protein_4"/>
</dbReference>
<feature type="compositionally biased region" description="Polar residues" evidence="9">
    <location>
        <begin position="406"/>
        <end position="425"/>
    </location>
</feature>
<dbReference type="UniPathway" id="UPA00988"/>
<feature type="region of interest" description="Disordered" evidence="9">
    <location>
        <begin position="1"/>
        <end position="21"/>
    </location>
</feature>
<evidence type="ECO:0000256" key="2">
    <source>
        <dbReference type="ARBA" id="ARBA00004496"/>
    </source>
</evidence>
<reference evidence="11" key="1">
    <citation type="submission" date="2017-01" db="EMBL/GenBank/DDBJ databases">
        <authorList>
            <person name="Wang Y."/>
            <person name="White M."/>
            <person name="Kvist S."/>
            <person name="Moncalvo J.-M."/>
        </authorList>
    </citation>
    <scope>NUCLEOTIDE SEQUENCE [LARGE SCALE GENOMIC DNA]</scope>
    <source>
        <strain evidence="11">COL-18-3</strain>
    </source>
</reference>
<evidence type="ECO:0000313" key="11">
    <source>
        <dbReference type="Proteomes" id="UP000188320"/>
    </source>
</evidence>
<gene>
    <name evidence="10" type="ORF">AX774_g1777</name>
</gene>
<dbReference type="GO" id="GO:0005737">
    <property type="term" value="C:cytoplasm"/>
    <property type="evidence" value="ECO:0007669"/>
    <property type="project" value="UniProtKB-SubCell"/>
</dbReference>
<dbReference type="Proteomes" id="UP000188320">
    <property type="component" value="Unassembled WGS sequence"/>
</dbReference>
<dbReference type="PROSITE" id="PS51257">
    <property type="entry name" value="PROKAR_LIPOPROTEIN"/>
    <property type="match status" value="1"/>
</dbReference>
<protein>
    <recommendedName>
        <fullName evidence="5">Elongator complex protein 4</fullName>
    </recommendedName>
</protein>
<evidence type="ECO:0000256" key="5">
    <source>
        <dbReference type="ARBA" id="ARBA00020265"/>
    </source>
</evidence>
<dbReference type="EMBL" id="LSSK01000163">
    <property type="protein sequence ID" value="OMH84697.1"/>
    <property type="molecule type" value="Genomic_DNA"/>
</dbReference>
<evidence type="ECO:0000313" key="10">
    <source>
        <dbReference type="EMBL" id="OMH84697.1"/>
    </source>
</evidence>
<evidence type="ECO:0000256" key="8">
    <source>
        <dbReference type="ARBA" id="ARBA00023242"/>
    </source>
</evidence>
<dbReference type="InterPro" id="IPR027417">
    <property type="entry name" value="P-loop_NTPase"/>
</dbReference>
<comment type="subcellular location">
    <subcellularLocation>
        <location evidence="2">Cytoplasm</location>
    </subcellularLocation>
    <subcellularLocation>
        <location evidence="1">Nucleus</location>
    </subcellularLocation>
</comment>